<dbReference type="InterPro" id="IPR011095">
    <property type="entry name" value="Dala_Dala_lig_C"/>
</dbReference>
<gene>
    <name evidence="6" type="ORF">FNB15_07510</name>
</gene>
<evidence type="ECO:0000256" key="2">
    <source>
        <dbReference type="ARBA" id="ARBA00022598"/>
    </source>
</evidence>
<dbReference type="OrthoDB" id="9813261at2"/>
<keyword evidence="3" id="KW-0961">Cell wall biogenesis/degradation</keyword>
<dbReference type="KEGG" id="fer:FNB15_07510"/>
<evidence type="ECO:0000256" key="1">
    <source>
        <dbReference type="ARBA" id="ARBA00010871"/>
    </source>
</evidence>
<proteinExistence type="inferred from homology"/>
<organism evidence="6 7">
    <name type="scientific">Ferrovibrio terrae</name>
    <dbReference type="NCBI Taxonomy" id="2594003"/>
    <lineage>
        <taxon>Bacteria</taxon>
        <taxon>Pseudomonadati</taxon>
        <taxon>Pseudomonadota</taxon>
        <taxon>Alphaproteobacteria</taxon>
        <taxon>Rhodospirillales</taxon>
        <taxon>Rhodospirillaceae</taxon>
        <taxon>Ferrovibrio</taxon>
    </lineage>
</organism>
<dbReference type="Pfam" id="PF07478">
    <property type="entry name" value="Dala_Dala_lig_C"/>
    <property type="match status" value="1"/>
</dbReference>
<keyword evidence="7" id="KW-1185">Reference proteome</keyword>
<dbReference type="GO" id="GO:0046872">
    <property type="term" value="F:metal ion binding"/>
    <property type="evidence" value="ECO:0007669"/>
    <property type="project" value="InterPro"/>
</dbReference>
<evidence type="ECO:0000256" key="4">
    <source>
        <dbReference type="PROSITE-ProRule" id="PRU00409"/>
    </source>
</evidence>
<dbReference type="InterPro" id="IPR016185">
    <property type="entry name" value="PreATP-grasp_dom_sf"/>
</dbReference>
<keyword evidence="4" id="KW-0547">Nucleotide-binding</keyword>
<sequence>MTGSVFERLTAGLPRLRETLRIAVLYNGDRQSPGAVIHQTHNPRSEKSYRPVAEDIAEALRNNGFRHVMLLPDDMTLAERLRQESIDIAWLNTAGVQGYDAVAHTPSLLEMAGIPYVGHRPLLAVTLDNKQVFKRECAGLGLPTPAFMVWDGVWGKLDPENEPRFQTAFRGYRGPFVVKPVTGRASQHVHFVPDYAGLTAAVDEVYRRTLNQVLVETFVGGPEYCVAVGGKVISRGGKLEQLAQPLVFSALERLLEPDEAIFTSMDIRPITQDRTRLLGPADGKTYDELVRLARAVHGEFQLRALVRLDIRADSDGRLHILEANPKPDLKRPDDKRTSLVCVGLGVHDMSYEDLILSQLMDRLEHYLRNRPAAVHHIAERL</sequence>
<name>A0A516H7C1_9PROT</name>
<keyword evidence="2" id="KW-0436">Ligase</keyword>
<dbReference type="GO" id="GO:0008716">
    <property type="term" value="F:D-alanine-D-alanine ligase activity"/>
    <property type="evidence" value="ECO:0007669"/>
    <property type="project" value="InterPro"/>
</dbReference>
<evidence type="ECO:0000259" key="5">
    <source>
        <dbReference type="PROSITE" id="PS50975"/>
    </source>
</evidence>
<dbReference type="SUPFAM" id="SSF52440">
    <property type="entry name" value="PreATP-grasp domain"/>
    <property type="match status" value="1"/>
</dbReference>
<evidence type="ECO:0000256" key="3">
    <source>
        <dbReference type="ARBA" id="ARBA00023316"/>
    </source>
</evidence>
<protein>
    <submittedName>
        <fullName evidence="6">D-alanyl-alanine synthetase</fullName>
    </submittedName>
</protein>
<dbReference type="GO" id="GO:0005524">
    <property type="term" value="F:ATP binding"/>
    <property type="evidence" value="ECO:0007669"/>
    <property type="project" value="UniProtKB-UniRule"/>
</dbReference>
<dbReference type="GO" id="GO:0071555">
    <property type="term" value="P:cell wall organization"/>
    <property type="evidence" value="ECO:0007669"/>
    <property type="project" value="UniProtKB-KW"/>
</dbReference>
<evidence type="ECO:0000313" key="6">
    <source>
        <dbReference type="EMBL" id="QDO99674.1"/>
    </source>
</evidence>
<feature type="domain" description="ATP-grasp" evidence="5">
    <location>
        <begin position="134"/>
        <end position="355"/>
    </location>
</feature>
<dbReference type="InterPro" id="IPR011761">
    <property type="entry name" value="ATP-grasp"/>
</dbReference>
<evidence type="ECO:0000313" key="7">
    <source>
        <dbReference type="Proteomes" id="UP000317496"/>
    </source>
</evidence>
<comment type="similarity">
    <text evidence="1">Belongs to the D-alanine--D-alanine ligase family.</text>
</comment>
<dbReference type="PANTHER" id="PTHR23132">
    <property type="entry name" value="D-ALANINE--D-ALANINE LIGASE"/>
    <property type="match status" value="1"/>
</dbReference>
<reference evidence="6 7" key="1">
    <citation type="submission" date="2019-07" db="EMBL/GenBank/DDBJ databases">
        <title>Genome sequencing for Ferrovibrio sp. K5.</title>
        <authorList>
            <person name="Park S.-J."/>
        </authorList>
    </citation>
    <scope>NUCLEOTIDE SEQUENCE [LARGE SCALE GENOMIC DNA]</scope>
    <source>
        <strain evidence="6 7">K5</strain>
    </source>
</reference>
<keyword evidence="4" id="KW-0067">ATP-binding</keyword>
<dbReference type="Gene3D" id="3.40.50.20">
    <property type="match status" value="1"/>
</dbReference>
<dbReference type="AlphaFoldDB" id="A0A516H7C1"/>
<dbReference type="PANTHER" id="PTHR23132:SF23">
    <property type="entry name" value="D-ALANINE--D-ALANINE LIGASE B"/>
    <property type="match status" value="1"/>
</dbReference>
<dbReference type="Gene3D" id="3.30.470.20">
    <property type="entry name" value="ATP-grasp fold, B domain"/>
    <property type="match status" value="1"/>
</dbReference>
<dbReference type="SUPFAM" id="SSF56059">
    <property type="entry name" value="Glutathione synthetase ATP-binding domain-like"/>
    <property type="match status" value="1"/>
</dbReference>
<accession>A0A516H7C1</accession>
<dbReference type="PROSITE" id="PS50975">
    <property type="entry name" value="ATP_GRASP"/>
    <property type="match status" value="1"/>
</dbReference>
<dbReference type="EMBL" id="CP041636">
    <property type="protein sequence ID" value="QDO99674.1"/>
    <property type="molecule type" value="Genomic_DNA"/>
</dbReference>
<dbReference type="Proteomes" id="UP000317496">
    <property type="component" value="Chromosome"/>
</dbReference>